<evidence type="ECO:0000313" key="1">
    <source>
        <dbReference type="EnsemblMetazoa" id="AARA006309-PA"/>
    </source>
</evidence>
<keyword evidence="2" id="KW-1185">Reference proteome</keyword>
<dbReference type="EnsemblMetazoa" id="AARA006309-RA">
    <property type="protein sequence ID" value="AARA006309-PA"/>
    <property type="gene ID" value="AARA006309"/>
</dbReference>
<organism evidence="1 2">
    <name type="scientific">Anopheles arabiensis</name>
    <name type="common">Mosquito</name>
    <dbReference type="NCBI Taxonomy" id="7173"/>
    <lineage>
        <taxon>Eukaryota</taxon>
        <taxon>Metazoa</taxon>
        <taxon>Ecdysozoa</taxon>
        <taxon>Arthropoda</taxon>
        <taxon>Hexapoda</taxon>
        <taxon>Insecta</taxon>
        <taxon>Pterygota</taxon>
        <taxon>Neoptera</taxon>
        <taxon>Endopterygota</taxon>
        <taxon>Diptera</taxon>
        <taxon>Nematocera</taxon>
        <taxon>Culicoidea</taxon>
        <taxon>Culicidae</taxon>
        <taxon>Anophelinae</taxon>
        <taxon>Anopheles</taxon>
    </lineage>
</organism>
<sequence length="154" mass="17444">MTPKRWPLSSLDAADGGKTSDSSNLVHRGSCPNLNLDAASDDEAHQLAVLKRRQEVEKRRMELELQLKFVLEEEALLGRCGYTNWENMLRLQKCLKGSTLEAVRSRLVLPDVVSQVIEKLRSKYGRPVPLIKTLIEKVRQIPAPQTDKLDNLVE</sequence>
<protein>
    <submittedName>
        <fullName evidence="1">Uncharacterized protein</fullName>
    </submittedName>
</protein>
<dbReference type="Proteomes" id="UP000075840">
    <property type="component" value="Unassembled WGS sequence"/>
</dbReference>
<name>A0A182HYD1_ANOAR</name>
<evidence type="ECO:0000313" key="2">
    <source>
        <dbReference type="Proteomes" id="UP000075840"/>
    </source>
</evidence>
<dbReference type="EMBL" id="APCN01006876">
    <property type="status" value="NOT_ANNOTATED_CDS"/>
    <property type="molecule type" value="Genomic_DNA"/>
</dbReference>
<dbReference type="AlphaFoldDB" id="A0A182HYD1"/>
<dbReference type="VEuPathDB" id="VectorBase:AARA21_006612"/>
<dbReference type="VEuPathDB" id="VectorBase:AARA006309"/>
<proteinExistence type="predicted"/>
<reference evidence="1" key="1">
    <citation type="submission" date="2022-08" db="UniProtKB">
        <authorList>
            <consortium name="EnsemblMetazoa"/>
        </authorList>
    </citation>
    <scope>IDENTIFICATION</scope>
    <source>
        <strain evidence="1">Dongola</strain>
    </source>
</reference>
<accession>A0A182HYD1</accession>